<evidence type="ECO:0000313" key="8">
    <source>
        <dbReference type="EMBL" id="KAF9331832.1"/>
    </source>
</evidence>
<keyword evidence="4" id="KW-0378">Hydrolase</keyword>
<dbReference type="Proteomes" id="UP000696485">
    <property type="component" value="Unassembled WGS sequence"/>
</dbReference>
<dbReference type="PROSITE" id="PS51462">
    <property type="entry name" value="NUDIX"/>
    <property type="match status" value="1"/>
</dbReference>
<feature type="compositionally biased region" description="Polar residues" evidence="6">
    <location>
        <begin position="151"/>
        <end position="160"/>
    </location>
</feature>
<feature type="domain" description="Nudix hydrolase" evidence="7">
    <location>
        <begin position="33"/>
        <end position="201"/>
    </location>
</feature>
<evidence type="ECO:0000256" key="4">
    <source>
        <dbReference type="ARBA" id="ARBA00022801"/>
    </source>
</evidence>
<dbReference type="Gene3D" id="3.90.79.10">
    <property type="entry name" value="Nucleoside Triphosphate Pyrophosphohydrolase"/>
    <property type="match status" value="1"/>
</dbReference>
<evidence type="ECO:0000313" key="9">
    <source>
        <dbReference type="Proteomes" id="UP000696485"/>
    </source>
</evidence>
<name>A0A9P5SMQ8_9FUNG</name>
<accession>A0A9P5SMQ8</accession>
<dbReference type="GO" id="GO:0042262">
    <property type="term" value="P:DNA protection"/>
    <property type="evidence" value="ECO:0007669"/>
    <property type="project" value="TreeGrafter"/>
</dbReference>
<evidence type="ECO:0000256" key="6">
    <source>
        <dbReference type="SAM" id="MobiDB-lite"/>
    </source>
</evidence>
<keyword evidence="9" id="KW-1185">Reference proteome</keyword>
<protein>
    <recommendedName>
        <fullName evidence="7">Nudix hydrolase domain-containing protein</fullName>
    </recommendedName>
</protein>
<evidence type="ECO:0000256" key="2">
    <source>
        <dbReference type="ARBA" id="ARBA00005582"/>
    </source>
</evidence>
<sequence length="319" mass="35832">MTTSEERTSERGGRDSHIDASRDSEFDLSAIPINKIFTLIFIHDKNKDQLLLGEKQRGPLLGQWNGFGGKVERSLKETVAESADRELAEEAFIRATPDLFPIGHIQWVVSTPADPSQSPPKPQKQPYRDVMVVYKAHGLEKISPPPSPSPTESQVLSTGHSDNKDEFVPSDEMAPAWWPVSKLPWESMRINHKVWYPYMLSDRPYRGVYWYNVTLDPAVKAANAQRESIKEIWVEDLKRRRVQFGPRISSLDSDATTRGHDDLEKYSSLVFGKDSPPSLSESVSEATYAGAPIECGTMDMGWLLGAVKQAERDLGLCFV</sequence>
<comment type="caution">
    <text evidence="8">The sequence shown here is derived from an EMBL/GenBank/DDBJ whole genome shotgun (WGS) entry which is preliminary data.</text>
</comment>
<evidence type="ECO:0000256" key="5">
    <source>
        <dbReference type="ARBA" id="ARBA00022842"/>
    </source>
</evidence>
<dbReference type="InterPro" id="IPR015797">
    <property type="entry name" value="NUDIX_hydrolase-like_dom_sf"/>
</dbReference>
<comment type="cofactor">
    <cofactor evidence="1">
        <name>Mg(2+)</name>
        <dbReference type="ChEBI" id="CHEBI:18420"/>
    </cofactor>
</comment>
<reference evidence="8" key="1">
    <citation type="journal article" date="2020" name="Fungal Divers.">
        <title>Resolving the Mortierellaceae phylogeny through synthesis of multi-gene phylogenetics and phylogenomics.</title>
        <authorList>
            <person name="Vandepol N."/>
            <person name="Liber J."/>
            <person name="Desiro A."/>
            <person name="Na H."/>
            <person name="Kennedy M."/>
            <person name="Barry K."/>
            <person name="Grigoriev I.V."/>
            <person name="Miller A.N."/>
            <person name="O'Donnell K."/>
            <person name="Stajich J.E."/>
            <person name="Bonito G."/>
        </authorList>
    </citation>
    <scope>NUCLEOTIDE SEQUENCE</scope>
    <source>
        <strain evidence="8">NVP1</strain>
    </source>
</reference>
<comment type="similarity">
    <text evidence="2">Belongs to the Nudix hydrolase family.</text>
</comment>
<dbReference type="Pfam" id="PF00293">
    <property type="entry name" value="NUDIX"/>
    <property type="match status" value="1"/>
</dbReference>
<organism evidence="8 9">
    <name type="scientific">Podila minutissima</name>
    <dbReference type="NCBI Taxonomy" id="64525"/>
    <lineage>
        <taxon>Eukaryota</taxon>
        <taxon>Fungi</taxon>
        <taxon>Fungi incertae sedis</taxon>
        <taxon>Mucoromycota</taxon>
        <taxon>Mortierellomycotina</taxon>
        <taxon>Mortierellomycetes</taxon>
        <taxon>Mortierellales</taxon>
        <taxon>Mortierellaceae</taxon>
        <taxon>Podila</taxon>
    </lineage>
</organism>
<gene>
    <name evidence="8" type="ORF">BG006_005294</name>
</gene>
<dbReference type="PANTHER" id="PTHR43758">
    <property type="entry name" value="7,8-DIHYDRO-8-OXOGUANINE TRIPHOSPHATASE"/>
    <property type="match status" value="1"/>
</dbReference>
<feature type="region of interest" description="Disordered" evidence="6">
    <location>
        <begin position="140"/>
        <end position="168"/>
    </location>
</feature>
<dbReference type="GO" id="GO:0005737">
    <property type="term" value="C:cytoplasm"/>
    <property type="evidence" value="ECO:0007669"/>
    <property type="project" value="TreeGrafter"/>
</dbReference>
<dbReference type="PANTHER" id="PTHR43758:SF2">
    <property type="entry name" value="OXIDIZED PURINE NUCLEOSIDE TRIPHOSPHATE HYDROLASE"/>
    <property type="match status" value="1"/>
</dbReference>
<dbReference type="GO" id="GO:0008413">
    <property type="term" value="F:8-oxo-7,8-dihydroguanosine triphosphate pyrophosphatase activity"/>
    <property type="evidence" value="ECO:0007669"/>
    <property type="project" value="TreeGrafter"/>
</dbReference>
<keyword evidence="5" id="KW-0460">Magnesium</keyword>
<evidence type="ECO:0000256" key="3">
    <source>
        <dbReference type="ARBA" id="ARBA00022723"/>
    </source>
</evidence>
<dbReference type="InterPro" id="IPR000086">
    <property type="entry name" value="NUDIX_hydrolase_dom"/>
</dbReference>
<dbReference type="EMBL" id="JAAAUY010000299">
    <property type="protein sequence ID" value="KAF9331832.1"/>
    <property type="molecule type" value="Genomic_DNA"/>
</dbReference>
<evidence type="ECO:0000259" key="7">
    <source>
        <dbReference type="PROSITE" id="PS51462"/>
    </source>
</evidence>
<keyword evidence="3" id="KW-0479">Metal-binding</keyword>
<dbReference type="GO" id="GO:0046872">
    <property type="term" value="F:metal ion binding"/>
    <property type="evidence" value="ECO:0007669"/>
    <property type="project" value="UniProtKB-KW"/>
</dbReference>
<evidence type="ECO:0000256" key="1">
    <source>
        <dbReference type="ARBA" id="ARBA00001946"/>
    </source>
</evidence>
<feature type="region of interest" description="Disordered" evidence="6">
    <location>
        <begin position="1"/>
        <end position="20"/>
    </location>
</feature>
<proteinExistence type="inferred from homology"/>
<dbReference type="SUPFAM" id="SSF55811">
    <property type="entry name" value="Nudix"/>
    <property type="match status" value="1"/>
</dbReference>
<dbReference type="AlphaFoldDB" id="A0A9P5SMQ8"/>